<dbReference type="RefSeq" id="YP_010059756.1">
    <property type="nucleotide sequence ID" value="NC_054727.1"/>
</dbReference>
<dbReference type="GeneID" id="64766988"/>
<reference evidence="1 2" key="1">
    <citation type="submission" date="2019-05" db="EMBL/GenBank/DDBJ databases">
        <authorList>
            <person name="Pope W.H."/>
            <person name="Garlena R.A."/>
            <person name="Russell D.A."/>
            <person name="Jacobs-Sera D."/>
            <person name="Hatfull G.F."/>
        </authorList>
    </citation>
    <scope>NUCLEOTIDE SEQUENCE [LARGE SCALE GENOMIC DNA]</scope>
</reference>
<proteinExistence type="predicted"/>
<dbReference type="KEGG" id="vg:64766988"/>
<dbReference type="EMBL" id="MK937592">
    <property type="protein sequence ID" value="QDH91742.1"/>
    <property type="molecule type" value="Genomic_DNA"/>
</dbReference>
<evidence type="ECO:0000313" key="1">
    <source>
        <dbReference type="EMBL" id="QDH91742.1"/>
    </source>
</evidence>
<accession>A0A514DDR3</accession>
<gene>
    <name evidence="1" type="primary">67</name>
    <name evidence="1" type="ORF">SEA_PHRAPPUCCINO_67</name>
</gene>
<dbReference type="Proteomes" id="UP000316777">
    <property type="component" value="Segment"/>
</dbReference>
<name>A0A514DDR3_9CAUD</name>
<organism evidence="1 2">
    <name type="scientific">Mycobacterium phage Phrappuccino</name>
    <dbReference type="NCBI Taxonomy" id="2591223"/>
    <lineage>
        <taxon>Viruses</taxon>
        <taxon>Duplodnaviria</taxon>
        <taxon>Heunggongvirae</taxon>
        <taxon>Uroviricota</taxon>
        <taxon>Caudoviricetes</taxon>
        <taxon>Phrappuccinovirus</taxon>
        <taxon>Phrappuccinovirus phrappuccino</taxon>
        <taxon>Phreappuccinovirus Phrappuccino</taxon>
    </lineage>
</organism>
<sequence length="209" mass="23365">MSVAILKQAQQFSWRTSSFLWDDPRGYLAAKEWLDNGFAYHADDFRAGGESARQGSPHPWPEGFNEARLLRTPDGRRAIGSEIYQRLTQAQPTKYELWRGVTGDLPYTEGQTVSMPLSSFAIDKAKASEFARETPKDTGGYLLRMSPGSQSYKLINHDNPGELRGWDPAGEHISMGDFRVNRIHQPRNPGDLPIADITHLGLGAPEVRP</sequence>
<evidence type="ECO:0000313" key="2">
    <source>
        <dbReference type="Proteomes" id="UP000316777"/>
    </source>
</evidence>
<protein>
    <submittedName>
        <fullName evidence="1">Uncharacterized protein</fullName>
    </submittedName>
</protein>
<keyword evidence="2" id="KW-1185">Reference proteome</keyword>